<gene>
    <name evidence="2" type="ORF">GWR21_05765</name>
</gene>
<keyword evidence="3" id="KW-1185">Reference proteome</keyword>
<dbReference type="RefSeq" id="WP_162330820.1">
    <property type="nucleotide sequence ID" value="NZ_CP048113.1"/>
</dbReference>
<evidence type="ECO:0000313" key="2">
    <source>
        <dbReference type="EMBL" id="QHS59118.1"/>
    </source>
</evidence>
<evidence type="ECO:0000313" key="3">
    <source>
        <dbReference type="Proteomes" id="UP000476411"/>
    </source>
</evidence>
<protein>
    <submittedName>
        <fullName evidence="2">Uncharacterized protein</fullName>
    </submittedName>
</protein>
<organism evidence="2 3">
    <name type="scientific">Chitinophaga agri</name>
    <dbReference type="NCBI Taxonomy" id="2703787"/>
    <lineage>
        <taxon>Bacteria</taxon>
        <taxon>Pseudomonadati</taxon>
        <taxon>Bacteroidota</taxon>
        <taxon>Chitinophagia</taxon>
        <taxon>Chitinophagales</taxon>
        <taxon>Chitinophagaceae</taxon>
        <taxon>Chitinophaga</taxon>
    </lineage>
</organism>
<dbReference type="Proteomes" id="UP000476411">
    <property type="component" value="Chromosome"/>
</dbReference>
<sequence>MTEKLTINGQSVWVIVEALDAQHGNPDIIPAEYFIAYYNMQEPPVAASSHEPGKMPGKLFTDGGDSPKRFLSPVEAIEYATEKLPEIMEL</sequence>
<evidence type="ECO:0000256" key="1">
    <source>
        <dbReference type="SAM" id="MobiDB-lite"/>
    </source>
</evidence>
<dbReference type="KEGG" id="chih:GWR21_05765"/>
<accession>A0A6B9ZA29</accession>
<reference evidence="2 3" key="1">
    <citation type="submission" date="2020-01" db="EMBL/GenBank/DDBJ databases">
        <title>Complete genome sequence of Chitinophaga sp. H33E-04 isolated from quinoa roots.</title>
        <authorList>
            <person name="Weon H.-Y."/>
            <person name="Lee S.A."/>
        </authorList>
    </citation>
    <scope>NUCLEOTIDE SEQUENCE [LARGE SCALE GENOMIC DNA]</scope>
    <source>
        <strain evidence="2 3">H33E-04</strain>
    </source>
</reference>
<feature type="region of interest" description="Disordered" evidence="1">
    <location>
        <begin position="46"/>
        <end position="66"/>
    </location>
</feature>
<name>A0A6B9ZA29_9BACT</name>
<dbReference type="AlphaFoldDB" id="A0A6B9ZA29"/>
<dbReference type="EMBL" id="CP048113">
    <property type="protein sequence ID" value="QHS59118.1"/>
    <property type="molecule type" value="Genomic_DNA"/>
</dbReference>
<proteinExistence type="predicted"/>